<evidence type="ECO:0000313" key="3">
    <source>
        <dbReference type="Proteomes" id="UP001152888"/>
    </source>
</evidence>
<dbReference type="Gene3D" id="3.30.160.60">
    <property type="entry name" value="Classic Zinc Finger"/>
    <property type="match status" value="1"/>
</dbReference>
<name>A0A9P0P840_ACAOB</name>
<dbReference type="OrthoDB" id="3561125at2759"/>
<dbReference type="PROSITE" id="PS00028">
    <property type="entry name" value="ZINC_FINGER_C2H2_1"/>
    <property type="match status" value="2"/>
</dbReference>
<comment type="caution">
    <text evidence="2">The sequence shown here is derived from an EMBL/GenBank/DDBJ whole genome shotgun (WGS) entry which is preliminary data.</text>
</comment>
<feature type="domain" description="C2H2-type" evidence="1">
    <location>
        <begin position="136"/>
        <end position="157"/>
    </location>
</feature>
<dbReference type="EMBL" id="CAKOFQ010006830">
    <property type="protein sequence ID" value="CAH1974867.1"/>
    <property type="molecule type" value="Genomic_DNA"/>
</dbReference>
<dbReference type="SMART" id="SM00355">
    <property type="entry name" value="ZnF_C2H2"/>
    <property type="match status" value="3"/>
</dbReference>
<accession>A0A9P0P840</accession>
<feature type="domain" description="C2H2-type" evidence="1">
    <location>
        <begin position="203"/>
        <end position="224"/>
    </location>
</feature>
<evidence type="ECO:0000313" key="2">
    <source>
        <dbReference type="EMBL" id="CAH1974867.1"/>
    </source>
</evidence>
<protein>
    <recommendedName>
        <fullName evidence="1">C2H2-type domain-containing protein</fullName>
    </recommendedName>
</protein>
<reference evidence="2" key="1">
    <citation type="submission" date="2022-03" db="EMBL/GenBank/DDBJ databases">
        <authorList>
            <person name="Sayadi A."/>
        </authorList>
    </citation>
    <scope>NUCLEOTIDE SEQUENCE</scope>
</reference>
<dbReference type="AlphaFoldDB" id="A0A9P0P840"/>
<gene>
    <name evidence="2" type="ORF">ACAOBT_LOCUS11327</name>
</gene>
<dbReference type="InterPro" id="IPR013087">
    <property type="entry name" value="Znf_C2H2_type"/>
</dbReference>
<proteinExistence type="predicted"/>
<evidence type="ECO:0000259" key="1">
    <source>
        <dbReference type="PROSITE" id="PS00028"/>
    </source>
</evidence>
<dbReference type="Proteomes" id="UP001152888">
    <property type="component" value="Unassembled WGS sequence"/>
</dbReference>
<organism evidence="2 3">
    <name type="scientific">Acanthoscelides obtectus</name>
    <name type="common">Bean weevil</name>
    <name type="synonym">Bruchus obtectus</name>
    <dbReference type="NCBI Taxonomy" id="200917"/>
    <lineage>
        <taxon>Eukaryota</taxon>
        <taxon>Metazoa</taxon>
        <taxon>Ecdysozoa</taxon>
        <taxon>Arthropoda</taxon>
        <taxon>Hexapoda</taxon>
        <taxon>Insecta</taxon>
        <taxon>Pterygota</taxon>
        <taxon>Neoptera</taxon>
        <taxon>Endopterygota</taxon>
        <taxon>Coleoptera</taxon>
        <taxon>Polyphaga</taxon>
        <taxon>Cucujiformia</taxon>
        <taxon>Chrysomeloidea</taxon>
        <taxon>Chrysomelidae</taxon>
        <taxon>Bruchinae</taxon>
        <taxon>Bruchini</taxon>
        <taxon>Acanthoscelides</taxon>
    </lineage>
</organism>
<sequence length="242" mass="27825">MEQHSHLEGTEFVVMSHELIKIKKEVVEDEIELQKNTNNEYKITEGSGQVTIKNEDDVQSFTNQNADICSNSTANDLASTNIWIKCEPIEELKLENDLDIETCGGTEITEECLIKNEDEHIVKRRRAGRSQKHIICVHCNMTFTINRSLDDHMIRKHPDLIAEVSSKIHACAHCKYKTTRRVRLLQHMLKHPGAEGGYKLKKCVHCNGEFRYTTTLDNHIIQKHPEHIKLVSSVVLEEFIIS</sequence>
<keyword evidence="3" id="KW-1185">Reference proteome</keyword>